<dbReference type="AlphaFoldDB" id="A0A8J7DPW4"/>
<name>A0A8J7DPW4_9CYAN</name>
<comment type="caution">
    <text evidence="1">The sequence shown here is derived from an EMBL/GenBank/DDBJ whole genome shotgun (WGS) entry which is preliminary data.</text>
</comment>
<gene>
    <name evidence="1" type="ORF">IQ241_24470</name>
</gene>
<proteinExistence type="predicted"/>
<dbReference type="EMBL" id="JADEXG010000111">
    <property type="protein sequence ID" value="MBE9080405.1"/>
    <property type="molecule type" value="Genomic_DNA"/>
</dbReference>
<dbReference type="PANTHER" id="PTHR35004:SF8">
    <property type="entry name" value="TRANSPOSASE RV3428C-RELATED"/>
    <property type="match status" value="1"/>
</dbReference>
<reference evidence="1" key="1">
    <citation type="submission" date="2020-10" db="EMBL/GenBank/DDBJ databases">
        <authorList>
            <person name="Castelo-Branco R."/>
            <person name="Eusebio N."/>
            <person name="Adriana R."/>
            <person name="Vieira A."/>
            <person name="Brugerolle De Fraissinette N."/>
            <person name="Rezende De Castro R."/>
            <person name="Schneider M.P."/>
            <person name="Vasconcelos V."/>
            <person name="Leao P.N."/>
        </authorList>
    </citation>
    <scope>NUCLEOTIDE SEQUENCE</scope>
    <source>
        <strain evidence="1">LEGE 07310</strain>
    </source>
</reference>
<sequence>MRQVYKAGDKLFVDYCGITVRVRHPASGEESEAQIFVACLGASNYTYAEATASQALPYWIGAHQRALAFFGGVPKCIVPDNLKSGVGDQNHWDSSPALPGRL</sequence>
<accession>A0A8J7DPW4</accession>
<organism evidence="1 2">
    <name type="scientific">Vasconcelosia minhoensis LEGE 07310</name>
    <dbReference type="NCBI Taxonomy" id="915328"/>
    <lineage>
        <taxon>Bacteria</taxon>
        <taxon>Bacillati</taxon>
        <taxon>Cyanobacteriota</taxon>
        <taxon>Cyanophyceae</taxon>
        <taxon>Nodosilineales</taxon>
        <taxon>Cymatolegaceae</taxon>
        <taxon>Vasconcelosia</taxon>
        <taxon>Vasconcelosia minhoensis</taxon>
    </lineage>
</organism>
<dbReference type="RefSeq" id="WP_193912311.1">
    <property type="nucleotide sequence ID" value="NZ_JADEXG010000111.1"/>
</dbReference>
<dbReference type="PANTHER" id="PTHR35004">
    <property type="entry name" value="TRANSPOSASE RV3428C-RELATED"/>
    <property type="match status" value="1"/>
</dbReference>
<evidence type="ECO:0000313" key="2">
    <source>
        <dbReference type="Proteomes" id="UP000636505"/>
    </source>
</evidence>
<evidence type="ECO:0000313" key="1">
    <source>
        <dbReference type="EMBL" id="MBE9080405.1"/>
    </source>
</evidence>
<protein>
    <submittedName>
        <fullName evidence="1">Transposase</fullName>
    </submittedName>
</protein>
<keyword evidence="2" id="KW-1185">Reference proteome</keyword>
<dbReference type="Proteomes" id="UP000636505">
    <property type="component" value="Unassembled WGS sequence"/>
</dbReference>